<protein>
    <recommendedName>
        <fullName evidence="4">Nucleoside triphosphate pyrophosphatase</fullName>
        <ecNumber evidence="4">3.6.1.9</ecNumber>
    </recommendedName>
    <alternativeName>
        <fullName evidence="4">Nucleotide pyrophosphatase</fullName>
        <shortName evidence="4">Nucleotide PPase</shortName>
    </alternativeName>
</protein>
<dbReference type="SUPFAM" id="SSF52972">
    <property type="entry name" value="ITPase-like"/>
    <property type="match status" value="1"/>
</dbReference>
<keyword evidence="6" id="KW-1185">Reference proteome</keyword>
<feature type="active site" description="Proton acceptor" evidence="4">
    <location>
        <position position="76"/>
    </location>
</feature>
<comment type="catalytic activity">
    <reaction evidence="4">
        <text>a 2'-deoxyribonucleoside 5'-triphosphate + H2O = a 2'-deoxyribonucleoside 5'-phosphate + diphosphate + H(+)</text>
        <dbReference type="Rhea" id="RHEA:44644"/>
        <dbReference type="ChEBI" id="CHEBI:15377"/>
        <dbReference type="ChEBI" id="CHEBI:15378"/>
        <dbReference type="ChEBI" id="CHEBI:33019"/>
        <dbReference type="ChEBI" id="CHEBI:61560"/>
        <dbReference type="ChEBI" id="CHEBI:65317"/>
        <dbReference type="EC" id="3.6.1.9"/>
    </reaction>
</comment>
<dbReference type="EMBL" id="FNIT01000007">
    <property type="protein sequence ID" value="SDO51349.1"/>
    <property type="molecule type" value="Genomic_DNA"/>
</dbReference>
<dbReference type="PIRSF" id="PIRSF006305">
    <property type="entry name" value="Maf"/>
    <property type="match status" value="1"/>
</dbReference>
<evidence type="ECO:0000256" key="4">
    <source>
        <dbReference type="HAMAP-Rule" id="MF_00528"/>
    </source>
</evidence>
<dbReference type="GO" id="GO:0047429">
    <property type="term" value="F:nucleoside triphosphate diphosphatase activity"/>
    <property type="evidence" value="ECO:0007669"/>
    <property type="project" value="UniProtKB-EC"/>
</dbReference>
<dbReference type="InterPro" id="IPR029001">
    <property type="entry name" value="ITPase-like_fam"/>
</dbReference>
<evidence type="ECO:0000313" key="5">
    <source>
        <dbReference type="EMBL" id="SDO51349.1"/>
    </source>
</evidence>
<evidence type="ECO:0000256" key="2">
    <source>
        <dbReference type="ARBA" id="ARBA00022801"/>
    </source>
</evidence>
<comment type="cofactor">
    <cofactor evidence="1 4">
        <name>a divalent metal cation</name>
        <dbReference type="ChEBI" id="CHEBI:60240"/>
    </cofactor>
</comment>
<dbReference type="RefSeq" id="WP_090675115.1">
    <property type="nucleotide sequence ID" value="NZ_FNIT01000007.1"/>
</dbReference>
<reference evidence="5 6" key="1">
    <citation type="submission" date="2016-10" db="EMBL/GenBank/DDBJ databases">
        <authorList>
            <person name="de Groot N.N."/>
        </authorList>
    </citation>
    <scope>NUCLEOTIDE SEQUENCE [LARGE SCALE GENOMIC DNA]</scope>
    <source>
        <strain evidence="6">L7-484,KACC 16230,DSM 25025</strain>
    </source>
</reference>
<keyword evidence="4" id="KW-0963">Cytoplasm</keyword>
<dbReference type="NCBIfam" id="NF002690">
    <property type="entry name" value="PRK02478.1"/>
    <property type="match status" value="1"/>
</dbReference>
<comment type="catalytic activity">
    <reaction evidence="4">
        <text>a ribonucleoside 5'-triphosphate + H2O = a ribonucleoside 5'-phosphate + diphosphate + H(+)</text>
        <dbReference type="Rhea" id="RHEA:23996"/>
        <dbReference type="ChEBI" id="CHEBI:15377"/>
        <dbReference type="ChEBI" id="CHEBI:15378"/>
        <dbReference type="ChEBI" id="CHEBI:33019"/>
        <dbReference type="ChEBI" id="CHEBI:58043"/>
        <dbReference type="ChEBI" id="CHEBI:61557"/>
        <dbReference type="EC" id="3.6.1.9"/>
    </reaction>
</comment>
<comment type="subcellular location">
    <subcellularLocation>
        <location evidence="4">Cytoplasm</location>
    </subcellularLocation>
</comment>
<dbReference type="Pfam" id="PF02545">
    <property type="entry name" value="Maf"/>
    <property type="match status" value="1"/>
</dbReference>
<dbReference type="HAMAP" id="MF_00528">
    <property type="entry name" value="Maf"/>
    <property type="match status" value="1"/>
</dbReference>
<dbReference type="InterPro" id="IPR003697">
    <property type="entry name" value="Maf-like"/>
</dbReference>
<dbReference type="GO" id="GO:0005737">
    <property type="term" value="C:cytoplasm"/>
    <property type="evidence" value="ECO:0007669"/>
    <property type="project" value="UniProtKB-SubCell"/>
</dbReference>
<dbReference type="EC" id="3.6.1.9" evidence="4"/>
<comment type="function">
    <text evidence="4">Nucleoside triphosphate pyrophosphatase. May have a dual role in cell division arrest and in preventing the incorporation of modified nucleotides into cellular nucleic acids.</text>
</comment>
<dbReference type="PANTHER" id="PTHR43213">
    <property type="entry name" value="BIFUNCTIONAL DTTP/UTP PYROPHOSPHATASE/METHYLTRANSFERASE PROTEIN-RELATED"/>
    <property type="match status" value="1"/>
</dbReference>
<dbReference type="GO" id="GO:0009117">
    <property type="term" value="P:nucleotide metabolic process"/>
    <property type="evidence" value="ECO:0007669"/>
    <property type="project" value="UniProtKB-KW"/>
</dbReference>
<evidence type="ECO:0000313" key="6">
    <source>
        <dbReference type="Proteomes" id="UP000198793"/>
    </source>
</evidence>
<dbReference type="Gene3D" id="3.90.950.10">
    <property type="match status" value="1"/>
</dbReference>
<evidence type="ECO:0000256" key="1">
    <source>
        <dbReference type="ARBA" id="ARBA00001968"/>
    </source>
</evidence>
<dbReference type="NCBIfam" id="TIGR00172">
    <property type="entry name" value="maf"/>
    <property type="match status" value="1"/>
</dbReference>
<gene>
    <name evidence="5" type="ORF">SAMN05192530_107113</name>
</gene>
<keyword evidence="2 4" id="KW-0378">Hydrolase</keyword>
<accession>A0A1H0K641</accession>
<dbReference type="OrthoDB" id="9813962at2"/>
<proteinExistence type="inferred from homology"/>
<dbReference type="Proteomes" id="UP000198793">
    <property type="component" value="Unassembled WGS sequence"/>
</dbReference>
<dbReference type="PANTHER" id="PTHR43213:SF5">
    <property type="entry name" value="BIFUNCTIONAL DTTP_UTP PYROPHOSPHATASE_METHYLTRANSFERASE PROTEIN-RELATED"/>
    <property type="match status" value="1"/>
</dbReference>
<keyword evidence="3 4" id="KW-0546">Nucleotide metabolism</keyword>
<comment type="similarity">
    <text evidence="4">Belongs to the Maf family.</text>
</comment>
<dbReference type="CDD" id="cd00555">
    <property type="entry name" value="Maf"/>
    <property type="match status" value="1"/>
</dbReference>
<dbReference type="AlphaFoldDB" id="A0A1H0K641"/>
<evidence type="ECO:0000256" key="3">
    <source>
        <dbReference type="ARBA" id="ARBA00023080"/>
    </source>
</evidence>
<sequence>MASEIVLASGSVHRRHMLENAGLRFSVHASQLDERALEAPLKDSGATPDAVAEVLAEAKAGEVSERFPRALVIGADQTLALGDQTLHKPADMEAARRALLQLQGRTHELHSAVALVRGGQTLWRHVSTARLTMRELTPAEIGRYLALAGEAALGSVGAYQIEGPGIRLMSRVEGDLFTIIGLPLLPLLAELRAMGEIDV</sequence>
<comment type="caution">
    <text evidence="4">Lacks conserved residue(s) required for the propagation of feature annotation.</text>
</comment>
<name>A0A1H0K641_9HYPH</name>
<dbReference type="STRING" id="1166073.SAMN05192530_107113"/>
<organism evidence="5 6">
    <name type="scientific">Aureimonas jatrophae</name>
    <dbReference type="NCBI Taxonomy" id="1166073"/>
    <lineage>
        <taxon>Bacteria</taxon>
        <taxon>Pseudomonadati</taxon>
        <taxon>Pseudomonadota</taxon>
        <taxon>Alphaproteobacteria</taxon>
        <taxon>Hyphomicrobiales</taxon>
        <taxon>Aurantimonadaceae</taxon>
        <taxon>Aureimonas</taxon>
    </lineage>
</organism>